<dbReference type="AlphaFoldDB" id="A0A382XLI7"/>
<reference evidence="2" key="1">
    <citation type="submission" date="2018-05" db="EMBL/GenBank/DDBJ databases">
        <authorList>
            <person name="Lanie J.A."/>
            <person name="Ng W.-L."/>
            <person name="Kazmierczak K.M."/>
            <person name="Andrzejewski T.M."/>
            <person name="Davidsen T.M."/>
            <person name="Wayne K.J."/>
            <person name="Tettelin H."/>
            <person name="Glass J.I."/>
            <person name="Rusch D."/>
            <person name="Podicherti R."/>
            <person name="Tsui H.-C.T."/>
            <person name="Winkler M.E."/>
        </authorList>
    </citation>
    <scope>NUCLEOTIDE SEQUENCE</scope>
</reference>
<feature type="compositionally biased region" description="Basic and acidic residues" evidence="1">
    <location>
        <begin position="13"/>
        <end position="28"/>
    </location>
</feature>
<accession>A0A382XLI7</accession>
<proteinExistence type="predicted"/>
<protein>
    <submittedName>
        <fullName evidence="2">Uncharacterized protein</fullName>
    </submittedName>
</protein>
<organism evidence="2">
    <name type="scientific">marine metagenome</name>
    <dbReference type="NCBI Taxonomy" id="408172"/>
    <lineage>
        <taxon>unclassified sequences</taxon>
        <taxon>metagenomes</taxon>
        <taxon>ecological metagenomes</taxon>
    </lineage>
</organism>
<name>A0A382XLI7_9ZZZZ</name>
<dbReference type="EMBL" id="UINC01168605">
    <property type="protein sequence ID" value="SVD71714.1"/>
    <property type="molecule type" value="Genomic_DNA"/>
</dbReference>
<evidence type="ECO:0000313" key="2">
    <source>
        <dbReference type="EMBL" id="SVD71714.1"/>
    </source>
</evidence>
<feature type="region of interest" description="Disordered" evidence="1">
    <location>
        <begin position="1"/>
        <end position="28"/>
    </location>
</feature>
<feature type="non-terminal residue" evidence="2">
    <location>
        <position position="65"/>
    </location>
</feature>
<evidence type="ECO:0000256" key="1">
    <source>
        <dbReference type="SAM" id="MobiDB-lite"/>
    </source>
</evidence>
<gene>
    <name evidence="2" type="ORF">METZ01_LOCUS424568</name>
</gene>
<sequence length="65" mass="7552">MKRINKKQSTRTDGSDGEKMSVEDQAEISRHIDIKKRIGNLEDRLHELRQRTKSFDPDDVPCAID</sequence>